<comment type="cofactor">
    <cofactor evidence="2">
        <name>Ca(2+)</name>
        <dbReference type="ChEBI" id="CHEBI:29108"/>
    </cofactor>
</comment>
<dbReference type="GO" id="GO:0005886">
    <property type="term" value="C:plasma membrane"/>
    <property type="evidence" value="ECO:0007669"/>
    <property type="project" value="TreeGrafter"/>
</dbReference>
<dbReference type="Proteomes" id="UP001054837">
    <property type="component" value="Unassembled WGS sequence"/>
</dbReference>
<keyword evidence="5" id="KW-1185">Reference proteome</keyword>
<evidence type="ECO:0000313" key="5">
    <source>
        <dbReference type="Proteomes" id="UP001054837"/>
    </source>
</evidence>
<dbReference type="InterPro" id="IPR025659">
    <property type="entry name" value="Tubby-like_C"/>
</dbReference>
<protein>
    <recommendedName>
        <fullName evidence="2">Phospholipid scramblase</fullName>
    </recommendedName>
</protein>
<comment type="function">
    <text evidence="2">May mediate accelerated ATP-independent bidirectional transbilayer migration of phospholipids upon binding calcium ions that results in a loss of phospholipid asymmetry in the plasma membrane.</text>
</comment>
<comment type="similarity">
    <text evidence="1 2">Belongs to the phospholipid scramblase family.</text>
</comment>
<keyword evidence="2" id="KW-0449">Lipoprotein</keyword>
<name>A0AAV4PQ22_9ARAC</name>
<dbReference type="InterPro" id="IPR005552">
    <property type="entry name" value="Scramblase"/>
</dbReference>
<feature type="region of interest" description="Disordered" evidence="3">
    <location>
        <begin position="1"/>
        <end position="82"/>
    </location>
</feature>
<dbReference type="Pfam" id="PF03803">
    <property type="entry name" value="Scramblase"/>
    <property type="match status" value="1"/>
</dbReference>
<gene>
    <name evidence="4" type="primary">PLSCR1</name>
    <name evidence="4" type="ORF">CDAR_115761</name>
</gene>
<comment type="caution">
    <text evidence="4">The sequence shown here is derived from an EMBL/GenBank/DDBJ whole genome shotgun (WGS) entry which is preliminary data.</text>
</comment>
<dbReference type="SUPFAM" id="SSF54518">
    <property type="entry name" value="Tubby C-terminal domain-like"/>
    <property type="match status" value="1"/>
</dbReference>
<dbReference type="AlphaFoldDB" id="A0AAV4PQ22"/>
<proteinExistence type="inferred from homology"/>
<reference evidence="4 5" key="1">
    <citation type="submission" date="2021-06" db="EMBL/GenBank/DDBJ databases">
        <title>Caerostris darwini draft genome.</title>
        <authorList>
            <person name="Kono N."/>
            <person name="Arakawa K."/>
        </authorList>
    </citation>
    <scope>NUCLEOTIDE SEQUENCE [LARGE SCALE GENOMIC DNA]</scope>
</reference>
<dbReference type="PANTHER" id="PTHR23248:SF9">
    <property type="entry name" value="PHOSPHOLIPID SCRAMBLASE"/>
    <property type="match status" value="1"/>
</dbReference>
<keyword evidence="2" id="KW-0564">Palmitate</keyword>
<evidence type="ECO:0000256" key="1">
    <source>
        <dbReference type="ARBA" id="ARBA00005350"/>
    </source>
</evidence>
<dbReference type="PANTHER" id="PTHR23248">
    <property type="entry name" value="PHOSPHOLIPID SCRAMBLASE-RELATED"/>
    <property type="match status" value="1"/>
</dbReference>
<sequence length="318" mass="34493">MSYPPTSPSAPPPGINPAILQGGGDYPQGGYPPPGYPPQSMDTYPPPGSYPQPAGYHPGTAPISQQPGPGAGYPPPGAMQPGADWMPMPTGIPVCPPGLEYLTMIDQLLVHQKVELLEAFISFETKNKYTIKNSLGQKIYTAKEDTDCCTRNCCGNLRPFDMKIKDNAGREVIHLYRDLRCTSCCCPCCLQKLEVFAPAGTLIGTVIQEWSICTPLFRVENSSGETVLKIEGPVCTCSICGDVDFEVLSTNGVKVGKISKQWSGLLREAFTDADHFGITFPMDLDVKMKATLLGALFLIDYMFFEKEGNKESDGVGMF</sequence>
<evidence type="ECO:0000256" key="2">
    <source>
        <dbReference type="RuleBase" id="RU363116"/>
    </source>
</evidence>
<feature type="compositionally biased region" description="Pro residues" evidence="3">
    <location>
        <begin position="1"/>
        <end position="15"/>
    </location>
</feature>
<evidence type="ECO:0000256" key="3">
    <source>
        <dbReference type="SAM" id="MobiDB-lite"/>
    </source>
</evidence>
<dbReference type="EMBL" id="BPLQ01003129">
    <property type="protein sequence ID" value="GIX98238.1"/>
    <property type="molecule type" value="Genomic_DNA"/>
</dbReference>
<dbReference type="GO" id="GO:0017128">
    <property type="term" value="F:phospholipid scramblase activity"/>
    <property type="evidence" value="ECO:0007669"/>
    <property type="project" value="InterPro"/>
</dbReference>
<organism evidence="4 5">
    <name type="scientific">Caerostris darwini</name>
    <dbReference type="NCBI Taxonomy" id="1538125"/>
    <lineage>
        <taxon>Eukaryota</taxon>
        <taxon>Metazoa</taxon>
        <taxon>Ecdysozoa</taxon>
        <taxon>Arthropoda</taxon>
        <taxon>Chelicerata</taxon>
        <taxon>Arachnida</taxon>
        <taxon>Araneae</taxon>
        <taxon>Araneomorphae</taxon>
        <taxon>Entelegynae</taxon>
        <taxon>Araneoidea</taxon>
        <taxon>Araneidae</taxon>
        <taxon>Caerostris</taxon>
    </lineage>
</organism>
<accession>A0AAV4PQ22</accession>
<evidence type="ECO:0000313" key="4">
    <source>
        <dbReference type="EMBL" id="GIX98238.1"/>
    </source>
</evidence>
<keyword evidence="2" id="KW-0106">Calcium</keyword>